<dbReference type="AlphaFoldDB" id="A0A2P8HGS1"/>
<protein>
    <submittedName>
        <fullName evidence="9">TonB-linked SusC/RagA family outer membrane protein</fullName>
    </submittedName>
</protein>
<feature type="domain" description="Secretin/TonB short N-terminal" evidence="8">
    <location>
        <begin position="89"/>
        <end position="140"/>
    </location>
</feature>
<dbReference type="Pfam" id="PF13715">
    <property type="entry name" value="CarbopepD_reg_2"/>
    <property type="match status" value="1"/>
</dbReference>
<dbReference type="Pfam" id="PF07660">
    <property type="entry name" value="STN"/>
    <property type="match status" value="1"/>
</dbReference>
<dbReference type="InterPro" id="IPR023997">
    <property type="entry name" value="TonB-dep_OMP_SusC/RagA_CS"/>
</dbReference>
<organism evidence="9 10">
    <name type="scientific">Chitinophaga niastensis</name>
    <dbReference type="NCBI Taxonomy" id="536980"/>
    <lineage>
        <taxon>Bacteria</taxon>
        <taxon>Pseudomonadati</taxon>
        <taxon>Bacteroidota</taxon>
        <taxon>Chitinophagia</taxon>
        <taxon>Chitinophagales</taxon>
        <taxon>Chitinophagaceae</taxon>
        <taxon>Chitinophaga</taxon>
    </lineage>
</organism>
<dbReference type="InterPro" id="IPR036942">
    <property type="entry name" value="Beta-barrel_TonB_sf"/>
</dbReference>
<accession>A0A2P8HGS1</accession>
<dbReference type="InterPro" id="IPR023996">
    <property type="entry name" value="TonB-dep_OMP_SusC/RagA"/>
</dbReference>
<dbReference type="SUPFAM" id="SSF56935">
    <property type="entry name" value="Porins"/>
    <property type="match status" value="1"/>
</dbReference>
<dbReference type="NCBIfam" id="TIGR04056">
    <property type="entry name" value="OMP_RagA_SusC"/>
    <property type="match status" value="1"/>
</dbReference>
<comment type="subcellular location">
    <subcellularLocation>
        <location evidence="1 7">Cell outer membrane</location>
        <topology evidence="1 7">Multi-pass membrane protein</topology>
    </subcellularLocation>
</comment>
<dbReference type="Pfam" id="PF07715">
    <property type="entry name" value="Plug"/>
    <property type="match status" value="1"/>
</dbReference>
<dbReference type="InterPro" id="IPR039426">
    <property type="entry name" value="TonB-dep_rcpt-like"/>
</dbReference>
<evidence type="ECO:0000256" key="1">
    <source>
        <dbReference type="ARBA" id="ARBA00004571"/>
    </source>
</evidence>
<evidence type="ECO:0000256" key="7">
    <source>
        <dbReference type="PROSITE-ProRule" id="PRU01360"/>
    </source>
</evidence>
<dbReference type="SMART" id="SM00965">
    <property type="entry name" value="STN"/>
    <property type="match status" value="1"/>
</dbReference>
<dbReference type="Gene3D" id="2.170.130.10">
    <property type="entry name" value="TonB-dependent receptor, plug domain"/>
    <property type="match status" value="1"/>
</dbReference>
<evidence type="ECO:0000256" key="4">
    <source>
        <dbReference type="ARBA" id="ARBA00022692"/>
    </source>
</evidence>
<dbReference type="Gene3D" id="2.40.170.20">
    <property type="entry name" value="TonB-dependent receptor, beta-barrel domain"/>
    <property type="match status" value="1"/>
</dbReference>
<dbReference type="Proteomes" id="UP000240971">
    <property type="component" value="Unassembled WGS sequence"/>
</dbReference>
<comment type="similarity">
    <text evidence="7">Belongs to the TonB-dependent receptor family.</text>
</comment>
<dbReference type="Gene3D" id="2.60.40.1120">
    <property type="entry name" value="Carboxypeptidase-like, regulatory domain"/>
    <property type="match status" value="1"/>
</dbReference>
<dbReference type="InterPro" id="IPR008969">
    <property type="entry name" value="CarboxyPept-like_regulatory"/>
</dbReference>
<evidence type="ECO:0000313" key="10">
    <source>
        <dbReference type="Proteomes" id="UP000240971"/>
    </source>
</evidence>
<keyword evidence="10" id="KW-1185">Reference proteome</keyword>
<evidence type="ECO:0000256" key="5">
    <source>
        <dbReference type="ARBA" id="ARBA00023136"/>
    </source>
</evidence>
<dbReference type="GO" id="GO:0009279">
    <property type="term" value="C:cell outer membrane"/>
    <property type="evidence" value="ECO:0007669"/>
    <property type="project" value="UniProtKB-SubCell"/>
</dbReference>
<dbReference type="OrthoDB" id="9768177at2"/>
<evidence type="ECO:0000256" key="6">
    <source>
        <dbReference type="ARBA" id="ARBA00023237"/>
    </source>
</evidence>
<gene>
    <name evidence="9" type="ORF">CLV51_104119</name>
</gene>
<keyword evidence="5 7" id="KW-0472">Membrane</keyword>
<keyword evidence="2 7" id="KW-0813">Transport</keyword>
<evidence type="ECO:0000259" key="8">
    <source>
        <dbReference type="SMART" id="SM00965"/>
    </source>
</evidence>
<reference evidence="9 10" key="1">
    <citation type="submission" date="2018-03" db="EMBL/GenBank/DDBJ databases">
        <title>Genomic Encyclopedia of Archaeal and Bacterial Type Strains, Phase II (KMG-II): from individual species to whole genera.</title>
        <authorList>
            <person name="Goeker M."/>
        </authorList>
    </citation>
    <scope>NUCLEOTIDE SEQUENCE [LARGE SCALE GENOMIC DNA]</scope>
    <source>
        <strain evidence="9 10">DSM 24859</strain>
    </source>
</reference>
<dbReference type="InterPro" id="IPR037066">
    <property type="entry name" value="Plug_dom_sf"/>
</dbReference>
<dbReference type="EMBL" id="PYAW01000004">
    <property type="protein sequence ID" value="PSL45417.1"/>
    <property type="molecule type" value="Genomic_DNA"/>
</dbReference>
<name>A0A2P8HGS1_CHINA</name>
<comment type="caution">
    <text evidence="9">The sequence shown here is derived from an EMBL/GenBank/DDBJ whole genome shotgun (WGS) entry which is preliminary data.</text>
</comment>
<evidence type="ECO:0000313" key="9">
    <source>
        <dbReference type="EMBL" id="PSL45417.1"/>
    </source>
</evidence>
<proteinExistence type="inferred from homology"/>
<dbReference type="InterPro" id="IPR012910">
    <property type="entry name" value="Plug_dom"/>
</dbReference>
<dbReference type="SUPFAM" id="SSF49464">
    <property type="entry name" value="Carboxypeptidase regulatory domain-like"/>
    <property type="match status" value="1"/>
</dbReference>
<dbReference type="RefSeq" id="WP_106529754.1">
    <property type="nucleotide sequence ID" value="NZ_PYAW01000004.1"/>
</dbReference>
<dbReference type="NCBIfam" id="TIGR04057">
    <property type="entry name" value="SusC_RagA_signa"/>
    <property type="match status" value="1"/>
</dbReference>
<sequence>MKLSMQSQKIVGGKLCNDLSYSSINQPASPDRKGHWVKVLLRTTKITGLLIFAICIQVRSEAYSQQITLKRKNASLKSVLKEIHSQTGYELLYSEEVIDLSVPVSVNFNHIPLKAALDQIFISQPLTYSIEEKTILISEKEKKTINNINTYFSSIDVTGTVSDENNLPLPGASVRVKGTDIAVITGRTGAFNLKNVPENSTLVISFIGYITQEVKAQKDMGNIKLTITTAKLGELIVVGYGTQERRDLTGSIGKLSGATVATQPVESFDKALAGRITGVLVTQSSGILGDPPTIRIRGTNSLTSGNNPLYVLDGVPIVTSNSSSIIPTNPLGDINPSDIESIEVLKDGSASAIYGSRAASGVVLITTKKGVKGKTAVNYDSWVGISQIGKRYKMLDADQFIQISNEKFTNAGLDPQAFPTLGPDGKPYNTDWQKVIFRTAYSHNHNLSLSGGTDKSNYYFSAGFTDLQGVTVDNSLRKYTVMGKVEQKALNIFTFGLNTAISYVQNNGLNTDPGAISGNVGSGLVLFPNVPVYNPDGSYNITGNALGRGANKIGIANDLPNMKAVLDNNVYRNQSLTINGNAFVSVKIIDGLTVRSQLGINAKYGEDYNYWNPLIGDGQSTNGYIYQQYNPSFNYVWTNNLSYNKTLDRHHIGVVAGTEFQKTRIRNFNASGTGLSNIYFGPENLISGTVANQFVGGDITENAISSYFGRVNYSFSDRYLLTLTYRSDRLSSLGPNSKATNLPGVSVGWRLSDEGFFKKSSTLAFINELKIRASYAKTGNADIGNYPFANIYAPNTYGSQNGVSYSTFGNQRLTFETSNKYDVGLDASFLKDRITIIVDYYQNNNNNLILSVPTARSLGVPNNTIAENIGALYNHGYEFAISSKNILNKSFTWTTDLNLSFNKSKITELYNGQDIIYSASIYRVGLPRNENYLYQSAGVNPANGNPLFIKANGQMVQGNIPNTTYYNYDPKSPGDLSTPTSLVSTDRKPSGTFTPTFFGSVNNMFTYKNFDLTLYFVFSGGNKILNGDRAGFLTDNSFENTSVEILNRWTTPGQITNVPRLYSGGSAFHTASTAYLESGAFIRAQQLKLGYSFPSYMIHHIGLNKVHLYAAADNAFLITKYKGLDPELSGGSNPKARTITIGLNVGL</sequence>
<dbReference type="PROSITE" id="PS52016">
    <property type="entry name" value="TONB_DEPENDENT_REC_3"/>
    <property type="match status" value="1"/>
</dbReference>
<evidence type="ECO:0000256" key="2">
    <source>
        <dbReference type="ARBA" id="ARBA00022448"/>
    </source>
</evidence>
<keyword evidence="4 7" id="KW-0812">Transmembrane</keyword>
<keyword evidence="6 7" id="KW-0998">Cell outer membrane</keyword>
<keyword evidence="3 7" id="KW-1134">Transmembrane beta strand</keyword>
<evidence type="ECO:0000256" key="3">
    <source>
        <dbReference type="ARBA" id="ARBA00022452"/>
    </source>
</evidence>
<dbReference type="InterPro" id="IPR011662">
    <property type="entry name" value="Secretin/TonB_short_N"/>
</dbReference>